<organism evidence="2 3">
    <name type="scientific">Candidatus Limivivens merdigallinarum</name>
    <dbReference type="NCBI Taxonomy" id="2840859"/>
    <lineage>
        <taxon>Bacteria</taxon>
        <taxon>Bacillati</taxon>
        <taxon>Bacillota</taxon>
        <taxon>Clostridia</taxon>
        <taxon>Lachnospirales</taxon>
        <taxon>Lachnospiraceae</taxon>
        <taxon>Lachnospiraceae incertae sedis</taxon>
        <taxon>Candidatus Limivivens</taxon>
    </lineage>
</organism>
<sequence length="256" mass="29095">MEQELTERAQAANLAAYETESDDFRRMELNVTALQALMDMEGKGYSRGRLLAVLLPYYHYQIPPKVSWTLPVFQKAYGLFLEHRGTILLEAVAGMSAVWDDVEQFPVEAAVSYENSWMARRTYGGERGHEGTDLMPPENYREFYPILSMTDGVVEQVGWLPKGGYRIGIRSPSGGYFYYAHLSSYARKFQEGEPVFAGETLGFMGDTGYGEEGTYGKFDVHLHLGIYIKTARREEVSVNPYWVLRYLQEGGEKEKG</sequence>
<name>A0A9D1D097_9FIRM</name>
<proteinExistence type="predicted"/>
<dbReference type="SUPFAM" id="SSF51261">
    <property type="entry name" value="Duplicated hybrid motif"/>
    <property type="match status" value="1"/>
</dbReference>
<dbReference type="GO" id="GO:0004222">
    <property type="term" value="F:metalloendopeptidase activity"/>
    <property type="evidence" value="ECO:0007669"/>
    <property type="project" value="TreeGrafter"/>
</dbReference>
<dbReference type="EMBL" id="DVFT01000077">
    <property type="protein sequence ID" value="HIQ95915.1"/>
    <property type="molecule type" value="Genomic_DNA"/>
</dbReference>
<evidence type="ECO:0000313" key="3">
    <source>
        <dbReference type="Proteomes" id="UP000886886"/>
    </source>
</evidence>
<evidence type="ECO:0000313" key="2">
    <source>
        <dbReference type="EMBL" id="HIQ95915.1"/>
    </source>
</evidence>
<dbReference type="Gene3D" id="2.70.70.10">
    <property type="entry name" value="Glucose Permease (Domain IIA)"/>
    <property type="match status" value="1"/>
</dbReference>
<dbReference type="AlphaFoldDB" id="A0A9D1D097"/>
<protein>
    <submittedName>
        <fullName evidence="2">M23 family metallopeptidase</fullName>
    </submittedName>
</protein>
<reference evidence="2" key="1">
    <citation type="submission" date="2020-10" db="EMBL/GenBank/DDBJ databases">
        <authorList>
            <person name="Gilroy R."/>
        </authorList>
    </citation>
    <scope>NUCLEOTIDE SEQUENCE</scope>
    <source>
        <strain evidence="2">ChiSjej3B21-11622</strain>
    </source>
</reference>
<reference evidence="2" key="2">
    <citation type="journal article" date="2021" name="PeerJ">
        <title>Extensive microbial diversity within the chicken gut microbiome revealed by metagenomics and culture.</title>
        <authorList>
            <person name="Gilroy R."/>
            <person name="Ravi A."/>
            <person name="Getino M."/>
            <person name="Pursley I."/>
            <person name="Horton D.L."/>
            <person name="Alikhan N.F."/>
            <person name="Baker D."/>
            <person name="Gharbi K."/>
            <person name="Hall N."/>
            <person name="Watson M."/>
            <person name="Adriaenssens E.M."/>
            <person name="Foster-Nyarko E."/>
            <person name="Jarju S."/>
            <person name="Secka A."/>
            <person name="Antonio M."/>
            <person name="Oren A."/>
            <person name="Chaudhuri R.R."/>
            <person name="La Ragione R."/>
            <person name="Hildebrand F."/>
            <person name="Pallen M.J."/>
        </authorList>
    </citation>
    <scope>NUCLEOTIDE SEQUENCE</scope>
    <source>
        <strain evidence="2">ChiSjej3B21-11622</strain>
    </source>
</reference>
<accession>A0A9D1D097</accession>
<evidence type="ECO:0000259" key="1">
    <source>
        <dbReference type="Pfam" id="PF01551"/>
    </source>
</evidence>
<dbReference type="PANTHER" id="PTHR21666:SF268">
    <property type="entry name" value="PEPTIDASE M23 DOMAIN-CONTAINING PROTEIN"/>
    <property type="match status" value="1"/>
</dbReference>
<dbReference type="Proteomes" id="UP000886886">
    <property type="component" value="Unassembled WGS sequence"/>
</dbReference>
<dbReference type="InterPro" id="IPR016047">
    <property type="entry name" value="M23ase_b-sheet_dom"/>
</dbReference>
<dbReference type="InterPro" id="IPR050570">
    <property type="entry name" value="Cell_wall_metabolism_enzyme"/>
</dbReference>
<comment type="caution">
    <text evidence="2">The sequence shown here is derived from an EMBL/GenBank/DDBJ whole genome shotgun (WGS) entry which is preliminary data.</text>
</comment>
<dbReference type="Pfam" id="PF01551">
    <property type="entry name" value="Peptidase_M23"/>
    <property type="match status" value="1"/>
</dbReference>
<dbReference type="InterPro" id="IPR011055">
    <property type="entry name" value="Dup_hybrid_motif"/>
</dbReference>
<dbReference type="PANTHER" id="PTHR21666">
    <property type="entry name" value="PEPTIDASE-RELATED"/>
    <property type="match status" value="1"/>
</dbReference>
<dbReference type="CDD" id="cd12797">
    <property type="entry name" value="M23_peptidase"/>
    <property type="match status" value="1"/>
</dbReference>
<gene>
    <name evidence="2" type="ORF">IAB26_05065</name>
</gene>
<feature type="domain" description="M23ase beta-sheet core" evidence="1">
    <location>
        <begin position="128"/>
        <end position="230"/>
    </location>
</feature>